<feature type="region of interest" description="Disordered" evidence="7">
    <location>
        <begin position="68"/>
        <end position="179"/>
    </location>
</feature>
<evidence type="ECO:0000256" key="6">
    <source>
        <dbReference type="ARBA" id="ARBA00023242"/>
    </source>
</evidence>
<dbReference type="PANTHER" id="PTHR47171:SF3">
    <property type="entry name" value="FARA-RELATED"/>
    <property type="match status" value="1"/>
</dbReference>
<feature type="region of interest" description="Disordered" evidence="7">
    <location>
        <begin position="1"/>
        <end position="24"/>
    </location>
</feature>
<evidence type="ECO:0000256" key="1">
    <source>
        <dbReference type="ARBA" id="ARBA00022723"/>
    </source>
</evidence>
<accession>A0A1E3PYU6</accession>
<name>A0A1E3PYU6_LIPST</name>
<evidence type="ECO:0000256" key="5">
    <source>
        <dbReference type="ARBA" id="ARBA00023163"/>
    </source>
</evidence>
<dbReference type="STRING" id="675824.A0A1E3PYU6"/>
<keyword evidence="5" id="KW-0804">Transcription</keyword>
<dbReference type="Gene3D" id="4.10.240.10">
    <property type="entry name" value="Zn(2)-C6 fungal-type DNA-binding domain"/>
    <property type="match status" value="1"/>
</dbReference>
<dbReference type="SUPFAM" id="SSF57701">
    <property type="entry name" value="Zn2/Cys6 DNA-binding domain"/>
    <property type="match status" value="1"/>
</dbReference>
<feature type="region of interest" description="Disordered" evidence="7">
    <location>
        <begin position="951"/>
        <end position="993"/>
    </location>
</feature>
<dbReference type="PROSITE" id="PS50048">
    <property type="entry name" value="ZN2_CY6_FUNGAL_2"/>
    <property type="match status" value="1"/>
</dbReference>
<dbReference type="SMART" id="SM00066">
    <property type="entry name" value="GAL4"/>
    <property type="match status" value="1"/>
</dbReference>
<dbReference type="InterPro" id="IPR001138">
    <property type="entry name" value="Zn2Cys6_DnaBD"/>
</dbReference>
<feature type="compositionally biased region" description="Low complexity" evidence="7">
    <location>
        <begin position="878"/>
        <end position="893"/>
    </location>
</feature>
<keyword evidence="3" id="KW-0805">Transcription regulation</keyword>
<evidence type="ECO:0000256" key="2">
    <source>
        <dbReference type="ARBA" id="ARBA00022833"/>
    </source>
</evidence>
<dbReference type="Proteomes" id="UP000094385">
    <property type="component" value="Unassembled WGS sequence"/>
</dbReference>
<dbReference type="Pfam" id="PF04082">
    <property type="entry name" value="Fungal_trans"/>
    <property type="match status" value="1"/>
</dbReference>
<feature type="region of interest" description="Disordered" evidence="7">
    <location>
        <begin position="755"/>
        <end position="835"/>
    </location>
</feature>
<keyword evidence="6" id="KW-0539">Nucleus</keyword>
<dbReference type="Pfam" id="PF00172">
    <property type="entry name" value="Zn_clus"/>
    <property type="match status" value="1"/>
</dbReference>
<feature type="compositionally biased region" description="Polar residues" evidence="7">
    <location>
        <begin position="91"/>
        <end position="106"/>
    </location>
</feature>
<dbReference type="GO" id="GO:0006351">
    <property type="term" value="P:DNA-templated transcription"/>
    <property type="evidence" value="ECO:0007669"/>
    <property type="project" value="InterPro"/>
</dbReference>
<feature type="compositionally biased region" description="Basic residues" evidence="7">
    <location>
        <begin position="68"/>
        <end position="78"/>
    </location>
</feature>
<dbReference type="EMBL" id="KV454300">
    <property type="protein sequence ID" value="ODQ70623.1"/>
    <property type="molecule type" value="Genomic_DNA"/>
</dbReference>
<dbReference type="InterPro" id="IPR036864">
    <property type="entry name" value="Zn2-C6_fun-type_DNA-bd_sf"/>
</dbReference>
<proteinExistence type="predicted"/>
<dbReference type="InterPro" id="IPR052073">
    <property type="entry name" value="Amide_Lactam_Regulators"/>
</dbReference>
<protein>
    <recommendedName>
        <fullName evidence="8">Zn(2)-C6 fungal-type domain-containing protein</fullName>
    </recommendedName>
</protein>
<sequence length="1036" mass="114357">MADDSSQEESSSNQNQTGKQHVSYRRARASRACEVCHSRKVRCDVTNRMPCTNCVAFGCECKIPDARRRKVSDKRSKRKTSELDASARASPITSITGDSNNGTFRDSNNRSDHNDFDEEDDSESGEDGDDEDDEDEQAHDRRPRKSRKMDTSSEPEPHTSAAMGPKIGGLAAATSGMPNQTMTDTADAWVRMLSNTAVGNNPVRRSGRVAYLGSSSNVSLLVQSKAGDTEVCHYPLPDELRVGSARLNELDPEEIEMLNRRGAFLLPPRDICDELVECFFTTIHPIVPMINRTQFMRRYNDPKNPPSLLLLQSILLAGTRVCRNPALMDQNGSADLASLTLYKRAKALYDANYEDDRISIVQSLVLLGWWWEGPEDVTKNVFYWTRVALCVAQGFGLHRSVENSQLSVVDKRLWKRLWWVLFSRDRNVAIALGRPVLINIEDTDVPMLTEEDFIEEEGPGPYEYPPNRLRVQYFIQSLKLSEIMGLVLRQQFSVASENSRIANRGPDITHSDMALGAWMNNLPAELRYNVNDRSTHDFFNALLHLQYYTILCLLHRTNMSQSKLQLNQVGSSYLTSYPSRGIAFQAAHMIAKIIENMAAADELRNVSAFTVYTLFSAMIMFVYQTKSQSPQVVESAQRAMKVCMDALQEVGKSWMVGRMILRLFEKINENKQMKDRIFRAVNPRPHHGHRSRQSPSAKQVASQRSVLMPQQSYTLPSNGSLSLSPGSGKPQPIDIPFSAPVAPSAPVIQPVTYERTSSLPSSPGNSPTSNPQQSHQAPLRLPVPTPAQSSGPVVHSMAAPPPPSRTETSAGSYFPPQGQRPTAPPTPSSFQASFSVPGTPPDFFLVTHSPPISQSFFENFQPSQLFPEDQVNALQAQEQRQQQNAQQGFPAGQFPVKSSGPEQWQSAAVPVSTLPDVAAPLSKLAQPTDVAAPVWQSRVANGLPDFFADVDFDHGTPDDSNASSSGSVTGTNTSAQGDRQENGGPYGDIQVPYSGSAPSSLNIGDWYNYLVKNGASEGFSEEMAELAQSSGLSLPF</sequence>
<evidence type="ECO:0000256" key="4">
    <source>
        <dbReference type="ARBA" id="ARBA00023125"/>
    </source>
</evidence>
<keyword evidence="4" id="KW-0238">DNA-binding</keyword>
<feature type="compositionally biased region" description="Low complexity" evidence="7">
    <location>
        <begin position="715"/>
        <end position="730"/>
    </location>
</feature>
<feature type="compositionally biased region" description="Acidic residues" evidence="7">
    <location>
        <begin position="115"/>
        <end position="137"/>
    </location>
</feature>
<dbReference type="PANTHER" id="PTHR47171">
    <property type="entry name" value="FARA-RELATED"/>
    <property type="match status" value="1"/>
</dbReference>
<evidence type="ECO:0000313" key="9">
    <source>
        <dbReference type="EMBL" id="ODQ70623.1"/>
    </source>
</evidence>
<evidence type="ECO:0000256" key="3">
    <source>
        <dbReference type="ARBA" id="ARBA00023015"/>
    </source>
</evidence>
<dbReference type="InterPro" id="IPR007219">
    <property type="entry name" value="XnlR_reg_dom"/>
</dbReference>
<keyword evidence="2" id="KW-0862">Zinc</keyword>
<feature type="compositionally biased region" description="Basic and acidic residues" evidence="7">
    <location>
        <begin position="148"/>
        <end position="157"/>
    </location>
</feature>
<reference evidence="9 10" key="1">
    <citation type="journal article" date="2016" name="Proc. Natl. Acad. Sci. U.S.A.">
        <title>Comparative genomics of biotechnologically important yeasts.</title>
        <authorList>
            <person name="Riley R."/>
            <person name="Haridas S."/>
            <person name="Wolfe K.H."/>
            <person name="Lopes M.R."/>
            <person name="Hittinger C.T."/>
            <person name="Goeker M."/>
            <person name="Salamov A.A."/>
            <person name="Wisecaver J.H."/>
            <person name="Long T.M."/>
            <person name="Calvey C.H."/>
            <person name="Aerts A.L."/>
            <person name="Barry K.W."/>
            <person name="Choi C."/>
            <person name="Clum A."/>
            <person name="Coughlan A.Y."/>
            <person name="Deshpande S."/>
            <person name="Douglass A.P."/>
            <person name="Hanson S.J."/>
            <person name="Klenk H.-P."/>
            <person name="LaButti K.M."/>
            <person name="Lapidus A."/>
            <person name="Lindquist E.A."/>
            <person name="Lipzen A.M."/>
            <person name="Meier-Kolthoff J.P."/>
            <person name="Ohm R.A."/>
            <person name="Otillar R.P."/>
            <person name="Pangilinan J.L."/>
            <person name="Peng Y."/>
            <person name="Rokas A."/>
            <person name="Rosa C.A."/>
            <person name="Scheuner C."/>
            <person name="Sibirny A.A."/>
            <person name="Slot J.C."/>
            <person name="Stielow J.B."/>
            <person name="Sun H."/>
            <person name="Kurtzman C.P."/>
            <person name="Blackwell M."/>
            <person name="Grigoriev I.V."/>
            <person name="Jeffries T.W."/>
        </authorList>
    </citation>
    <scope>NUCLEOTIDE SEQUENCE [LARGE SCALE GENOMIC DNA]</scope>
    <source>
        <strain evidence="9 10">NRRL Y-11557</strain>
    </source>
</reference>
<evidence type="ECO:0000313" key="10">
    <source>
        <dbReference type="Proteomes" id="UP000094385"/>
    </source>
</evidence>
<dbReference type="GO" id="GO:0008270">
    <property type="term" value="F:zinc ion binding"/>
    <property type="evidence" value="ECO:0007669"/>
    <property type="project" value="InterPro"/>
</dbReference>
<dbReference type="PROSITE" id="PS00463">
    <property type="entry name" value="ZN2_CY6_FUNGAL_1"/>
    <property type="match status" value="1"/>
</dbReference>
<dbReference type="CDD" id="cd12148">
    <property type="entry name" value="fungal_TF_MHR"/>
    <property type="match status" value="1"/>
</dbReference>
<organism evidence="9 10">
    <name type="scientific">Lipomyces starkeyi NRRL Y-11557</name>
    <dbReference type="NCBI Taxonomy" id="675824"/>
    <lineage>
        <taxon>Eukaryota</taxon>
        <taxon>Fungi</taxon>
        <taxon>Dikarya</taxon>
        <taxon>Ascomycota</taxon>
        <taxon>Saccharomycotina</taxon>
        <taxon>Lipomycetes</taxon>
        <taxon>Lipomycetales</taxon>
        <taxon>Lipomycetaceae</taxon>
        <taxon>Lipomyces</taxon>
    </lineage>
</organism>
<feature type="region of interest" description="Disordered" evidence="7">
    <location>
        <begin position="682"/>
        <end position="741"/>
    </location>
</feature>
<dbReference type="GO" id="GO:0000981">
    <property type="term" value="F:DNA-binding transcription factor activity, RNA polymerase II-specific"/>
    <property type="evidence" value="ECO:0007669"/>
    <property type="project" value="InterPro"/>
</dbReference>
<dbReference type="OrthoDB" id="5121955at2759"/>
<evidence type="ECO:0000259" key="8">
    <source>
        <dbReference type="PROSITE" id="PS50048"/>
    </source>
</evidence>
<keyword evidence="10" id="KW-1185">Reference proteome</keyword>
<keyword evidence="1" id="KW-0479">Metal-binding</keyword>
<dbReference type="SMART" id="SM00906">
    <property type="entry name" value="Fungal_trans"/>
    <property type="match status" value="1"/>
</dbReference>
<feature type="region of interest" description="Disordered" evidence="7">
    <location>
        <begin position="878"/>
        <end position="905"/>
    </location>
</feature>
<feature type="compositionally biased region" description="Low complexity" evidence="7">
    <location>
        <begin position="960"/>
        <end position="975"/>
    </location>
</feature>
<gene>
    <name evidence="9" type="ORF">LIPSTDRAFT_6076</name>
</gene>
<dbReference type="CDD" id="cd00067">
    <property type="entry name" value="GAL4"/>
    <property type="match status" value="1"/>
</dbReference>
<feature type="compositionally biased region" description="Low complexity" evidence="7">
    <location>
        <begin position="756"/>
        <end position="774"/>
    </location>
</feature>
<evidence type="ECO:0000256" key="7">
    <source>
        <dbReference type="SAM" id="MobiDB-lite"/>
    </source>
</evidence>
<feature type="domain" description="Zn(2)-C6 fungal-type" evidence="8">
    <location>
        <begin position="32"/>
        <end position="63"/>
    </location>
</feature>
<dbReference type="GO" id="GO:0003677">
    <property type="term" value="F:DNA binding"/>
    <property type="evidence" value="ECO:0007669"/>
    <property type="project" value="UniProtKB-KW"/>
</dbReference>
<dbReference type="AlphaFoldDB" id="A0A1E3PYU6"/>
<feature type="compositionally biased region" description="Polar residues" evidence="7">
    <location>
        <begin position="693"/>
        <end position="714"/>
    </location>
</feature>